<dbReference type="EMBL" id="LGCL01000021">
    <property type="protein sequence ID" value="KPL77807.1"/>
    <property type="molecule type" value="Genomic_DNA"/>
</dbReference>
<dbReference type="InterPro" id="IPR036388">
    <property type="entry name" value="WH-like_DNA-bd_sf"/>
</dbReference>
<dbReference type="OrthoDB" id="9786141at2"/>
<evidence type="ECO:0000313" key="2">
    <source>
        <dbReference type="EMBL" id="KPL77807.1"/>
    </source>
</evidence>
<name>A0A0P6XWH9_9CHLR</name>
<comment type="caution">
    <text evidence="2">The sequence shown here is derived from an EMBL/GenBank/DDBJ whole genome shotgun (WGS) entry which is preliminary data.</text>
</comment>
<organism evidence="2 3">
    <name type="scientific">Ornatilinea apprima</name>
    <dbReference type="NCBI Taxonomy" id="1134406"/>
    <lineage>
        <taxon>Bacteria</taxon>
        <taxon>Bacillati</taxon>
        <taxon>Chloroflexota</taxon>
        <taxon>Anaerolineae</taxon>
        <taxon>Anaerolineales</taxon>
        <taxon>Anaerolineaceae</taxon>
        <taxon>Ornatilinea</taxon>
    </lineage>
</organism>
<dbReference type="SUPFAM" id="SSF55811">
    <property type="entry name" value="Nudix"/>
    <property type="match status" value="1"/>
</dbReference>
<evidence type="ECO:0000313" key="3">
    <source>
        <dbReference type="Proteomes" id="UP000050417"/>
    </source>
</evidence>
<gene>
    <name evidence="2" type="ORF">ADN00_07925</name>
</gene>
<dbReference type="SUPFAM" id="SSF46785">
    <property type="entry name" value="Winged helix' DNA-binding domain"/>
    <property type="match status" value="1"/>
</dbReference>
<feature type="domain" description="NrtR DNA-binding winged helix" evidence="1">
    <location>
        <begin position="156"/>
        <end position="214"/>
    </location>
</feature>
<dbReference type="Gene3D" id="1.10.10.10">
    <property type="entry name" value="Winged helix-like DNA-binding domain superfamily/Winged helix DNA-binding domain"/>
    <property type="match status" value="1"/>
</dbReference>
<dbReference type="Gene3D" id="3.90.79.10">
    <property type="entry name" value="Nucleoside Triphosphate Pyrophosphohydrolase"/>
    <property type="match status" value="1"/>
</dbReference>
<dbReference type="RefSeq" id="WP_075062451.1">
    <property type="nucleotide sequence ID" value="NZ_LGCL01000021.1"/>
</dbReference>
<dbReference type="Proteomes" id="UP000050417">
    <property type="component" value="Unassembled WGS sequence"/>
</dbReference>
<dbReference type="Pfam" id="PF21906">
    <property type="entry name" value="WHD_NrtR"/>
    <property type="match status" value="1"/>
</dbReference>
<dbReference type="CDD" id="cd18873">
    <property type="entry name" value="NUDIX_NadM_like"/>
    <property type="match status" value="1"/>
</dbReference>
<dbReference type="InterPro" id="IPR054105">
    <property type="entry name" value="WHD_NrtR"/>
</dbReference>
<dbReference type="InterPro" id="IPR015797">
    <property type="entry name" value="NUDIX_hydrolase-like_dom_sf"/>
</dbReference>
<dbReference type="AlphaFoldDB" id="A0A0P6XWH9"/>
<dbReference type="STRING" id="1134406.ADN00_07925"/>
<keyword evidence="3" id="KW-1185">Reference proteome</keyword>
<sequence length="230" mass="26385">MDQPDKSTPTQATQHTLEIRLVIFTLKDNQLAVFLSPSSLPQANDVWEIPGVPANIEQNLEETANQYLRQNMGMDEAYLEQLYTYGDTQRHPQYPLVSVVFFALIPADASQNELRKRAALRCFPVNALPSLALDHPLIVEYALRRLRYKLEYSAVGFELLPETFTLSELQNTYEIILGVSLDKRNFRRRILEAGIIESTPHRRAGEGRPAQLYRYRPDAIAEVKARRLFP</sequence>
<reference evidence="2 3" key="1">
    <citation type="submission" date="2015-07" db="EMBL/GenBank/DDBJ databases">
        <title>Genome sequence of Ornatilinea apprima DSM 23815.</title>
        <authorList>
            <person name="Hemp J."/>
            <person name="Ward L.M."/>
            <person name="Pace L.A."/>
            <person name="Fischer W.W."/>
        </authorList>
    </citation>
    <scope>NUCLEOTIDE SEQUENCE [LARGE SCALE GENOMIC DNA]</scope>
    <source>
        <strain evidence="2 3">P3M-1</strain>
    </source>
</reference>
<dbReference type="InterPro" id="IPR036390">
    <property type="entry name" value="WH_DNA-bd_sf"/>
</dbReference>
<evidence type="ECO:0000259" key="1">
    <source>
        <dbReference type="Pfam" id="PF21906"/>
    </source>
</evidence>
<proteinExistence type="predicted"/>
<accession>A0A0P6XWH9</accession>
<protein>
    <recommendedName>
        <fullName evidence="1">NrtR DNA-binding winged helix domain-containing protein</fullName>
    </recommendedName>
</protein>